<dbReference type="EMBL" id="AMFJ01000248">
    <property type="protein sequence ID" value="EKE29013.1"/>
    <property type="molecule type" value="Genomic_DNA"/>
</dbReference>
<gene>
    <name evidence="1" type="ORF">ACD_2C00248G0001</name>
</gene>
<reference evidence="1" key="1">
    <citation type="journal article" date="2012" name="Science">
        <title>Fermentation, hydrogen, and sulfur metabolism in multiple uncultivated bacterial phyla.</title>
        <authorList>
            <person name="Wrighton K.C."/>
            <person name="Thomas B.C."/>
            <person name="Sharon I."/>
            <person name="Miller C.S."/>
            <person name="Castelle C.J."/>
            <person name="VerBerkmoes N.C."/>
            <person name="Wilkins M.J."/>
            <person name="Hettich R.L."/>
            <person name="Lipton M.S."/>
            <person name="Williams K.H."/>
            <person name="Long P.E."/>
            <person name="Banfield J.F."/>
        </authorList>
    </citation>
    <scope>NUCLEOTIDE SEQUENCE [LARGE SCALE GENOMIC DNA]</scope>
</reference>
<sequence>MIIHVSGKSIFDRGSDSRGKAIVYRICHESNAEKISLCDSVLFMNIFSVFWNPVQQFLLDILFVMFWHRSWFLHFGVFHIIILQLNAGICNGKFIDHLEMSFVDIIIFCSRFSWYYQKRSLVLKLRKILFDFHRKILVIKHNIIILRKEL</sequence>
<protein>
    <submittedName>
        <fullName evidence="1">Uncharacterized protein</fullName>
    </submittedName>
</protein>
<dbReference type="AlphaFoldDB" id="K2G1B1"/>
<organism evidence="1">
    <name type="scientific">uncultured bacterium</name>
    <name type="common">gcode 4</name>
    <dbReference type="NCBI Taxonomy" id="1234023"/>
    <lineage>
        <taxon>Bacteria</taxon>
        <taxon>environmental samples</taxon>
    </lineage>
</organism>
<accession>K2G1B1</accession>
<proteinExistence type="predicted"/>
<comment type="caution">
    <text evidence="1">The sequence shown here is derived from an EMBL/GenBank/DDBJ whole genome shotgun (WGS) entry which is preliminary data.</text>
</comment>
<evidence type="ECO:0000313" key="1">
    <source>
        <dbReference type="EMBL" id="EKE29013.1"/>
    </source>
</evidence>
<name>K2G1B1_9BACT</name>